<dbReference type="Proteomes" id="UP001153069">
    <property type="component" value="Unassembled WGS sequence"/>
</dbReference>
<gene>
    <name evidence="2" type="ORF">SEMRO_119_G058200.1</name>
</gene>
<reference evidence="2" key="1">
    <citation type="submission" date="2020-06" db="EMBL/GenBank/DDBJ databases">
        <authorList>
            <consortium name="Plant Systems Biology data submission"/>
        </authorList>
    </citation>
    <scope>NUCLEOTIDE SEQUENCE</scope>
    <source>
        <strain evidence="2">D6</strain>
    </source>
</reference>
<evidence type="ECO:0000313" key="3">
    <source>
        <dbReference type="Proteomes" id="UP001153069"/>
    </source>
</evidence>
<dbReference type="OrthoDB" id="46070at2759"/>
<sequence length="287" mass="32435">MLADKYFQRLGFTPEQAKVISSKHCKDHLDQIVEANLRKITFDNLSQHGLPLTASIDVHQTATKILDHGRGGFCFELNGLLAAFLEELGYTVQRLPAIVHSDERKFNHPPSHVILVVSTTSDPDEKWFADVGFGEPAIHSLRYELDTEQTTPEGMTSRIVQDEGNVVNLEWKKDGEWLPRLKWDFEHPGQPLEAFQSGLDIVLDESSIFHKKLIVCRIDRNEKVSLAGSRLKRTSPRFGPDATVTVQDLETTEAAQKALKEVFRVPNPQDLDLERSKQAAPKVWSTM</sequence>
<accession>A0A9N8DJL1</accession>
<comment type="caution">
    <text evidence="2">The sequence shown here is derived from an EMBL/GenBank/DDBJ whole genome shotgun (WGS) entry which is preliminary data.</text>
</comment>
<evidence type="ECO:0000256" key="1">
    <source>
        <dbReference type="ARBA" id="ARBA00006547"/>
    </source>
</evidence>
<dbReference type="SUPFAM" id="SSF54001">
    <property type="entry name" value="Cysteine proteinases"/>
    <property type="match status" value="1"/>
</dbReference>
<dbReference type="Pfam" id="PF00797">
    <property type="entry name" value="Acetyltransf_2"/>
    <property type="match status" value="1"/>
</dbReference>
<name>A0A9N8DJL1_9STRA</name>
<dbReference type="PANTHER" id="PTHR11786">
    <property type="entry name" value="N-HYDROXYARYLAMINE O-ACETYLTRANSFERASE"/>
    <property type="match status" value="1"/>
</dbReference>
<dbReference type="InterPro" id="IPR001447">
    <property type="entry name" value="Arylamine_N-AcTrfase"/>
</dbReference>
<dbReference type="AlphaFoldDB" id="A0A9N8DJL1"/>
<dbReference type="EMBL" id="CAICTM010000118">
    <property type="protein sequence ID" value="CAB9501826.1"/>
    <property type="molecule type" value="Genomic_DNA"/>
</dbReference>
<dbReference type="InterPro" id="IPR038765">
    <property type="entry name" value="Papain-like_cys_pep_sf"/>
</dbReference>
<dbReference type="InterPro" id="IPR053710">
    <property type="entry name" value="Arylamine_NAT_domain_sf"/>
</dbReference>
<organism evidence="2 3">
    <name type="scientific">Seminavis robusta</name>
    <dbReference type="NCBI Taxonomy" id="568900"/>
    <lineage>
        <taxon>Eukaryota</taxon>
        <taxon>Sar</taxon>
        <taxon>Stramenopiles</taxon>
        <taxon>Ochrophyta</taxon>
        <taxon>Bacillariophyta</taxon>
        <taxon>Bacillariophyceae</taxon>
        <taxon>Bacillariophycidae</taxon>
        <taxon>Naviculales</taxon>
        <taxon>Naviculaceae</taxon>
        <taxon>Seminavis</taxon>
    </lineage>
</organism>
<proteinExistence type="inferred from homology"/>
<keyword evidence="3" id="KW-1185">Reference proteome</keyword>
<comment type="similarity">
    <text evidence="1">Belongs to the arylamine N-acetyltransferase family.</text>
</comment>
<dbReference type="PANTHER" id="PTHR11786:SF0">
    <property type="entry name" value="ARYLAMINE N-ACETYLTRANSFERASE 4-RELATED"/>
    <property type="match status" value="1"/>
</dbReference>
<dbReference type="GO" id="GO:0016407">
    <property type="term" value="F:acetyltransferase activity"/>
    <property type="evidence" value="ECO:0007669"/>
    <property type="project" value="InterPro"/>
</dbReference>
<evidence type="ECO:0000313" key="2">
    <source>
        <dbReference type="EMBL" id="CAB9501826.1"/>
    </source>
</evidence>
<protein>
    <submittedName>
        <fullName evidence="2">Hydroxyarylamine O-acetyltransferase</fullName>
    </submittedName>
</protein>
<dbReference type="Gene3D" id="3.30.2140.20">
    <property type="match status" value="1"/>
</dbReference>